<feature type="domain" description="TerD" evidence="3">
    <location>
        <begin position="1"/>
        <end position="184"/>
    </location>
</feature>
<evidence type="ECO:0000313" key="5">
    <source>
        <dbReference type="Proteomes" id="UP000198555"/>
    </source>
</evidence>
<sequence>MAINLQKGQRIDIGLTRMTIGLGWDPNEGTGHEFDLDVSAIMIDSNRLIPAEEFFVFYGNLESPDGSARHTGDDPTGGNSDIGDDESIQIDLSKIDSRINEILFVVTIDKFEERRQNFGQVRNSYIRIVDDNNGNEVAKYELEEDFSVETGIEFGRLYKRNGQWKFEASGIGYKEDLAFFLSKYYKGQIIS</sequence>
<dbReference type="InterPro" id="IPR003325">
    <property type="entry name" value="TerD"/>
</dbReference>
<accession>A0A1H6L4N1</accession>
<dbReference type="CDD" id="cd06974">
    <property type="entry name" value="TerD_like"/>
    <property type="match status" value="1"/>
</dbReference>
<evidence type="ECO:0000259" key="3">
    <source>
        <dbReference type="Pfam" id="PF02342"/>
    </source>
</evidence>
<dbReference type="InterPro" id="IPR051324">
    <property type="entry name" value="Stress/Tellurium_Resist"/>
</dbReference>
<evidence type="ECO:0000313" key="4">
    <source>
        <dbReference type="EMBL" id="SEH79101.1"/>
    </source>
</evidence>
<dbReference type="AlphaFoldDB" id="A0A1H6L4N1"/>
<dbReference type="Gene3D" id="2.60.60.30">
    <property type="entry name" value="sav2460 like domains"/>
    <property type="match status" value="1"/>
</dbReference>
<dbReference type="RefSeq" id="WP_089770478.1">
    <property type="nucleotide sequence ID" value="NZ_FNWX01000031.1"/>
</dbReference>
<evidence type="ECO:0000256" key="2">
    <source>
        <dbReference type="SAM" id="MobiDB-lite"/>
    </source>
</evidence>
<reference evidence="5" key="1">
    <citation type="submission" date="2016-10" db="EMBL/GenBank/DDBJ databases">
        <authorList>
            <person name="Varghese N."/>
            <person name="Submissions S."/>
        </authorList>
    </citation>
    <scope>NUCLEOTIDE SEQUENCE [LARGE SCALE GENOMIC DNA]</scope>
    <source>
        <strain evidence="5">DSM 19326</strain>
    </source>
</reference>
<feature type="region of interest" description="Disordered" evidence="2">
    <location>
        <begin position="65"/>
        <end position="85"/>
    </location>
</feature>
<dbReference type="Proteomes" id="UP000198555">
    <property type="component" value="Unassembled WGS sequence"/>
</dbReference>
<protein>
    <submittedName>
        <fullName evidence="4">Tellurium resistance protein TerD</fullName>
    </submittedName>
</protein>
<keyword evidence="1" id="KW-0778">Tellurium resistance</keyword>
<dbReference type="PANTHER" id="PTHR32097:SF15">
    <property type="entry name" value="STRESS RESPONSE PROTEIN SCP2"/>
    <property type="match status" value="1"/>
</dbReference>
<name>A0A1H6L4N1_9FLAO</name>
<gene>
    <name evidence="4" type="ORF">SAMN05421793_13114</name>
</gene>
<proteinExistence type="predicted"/>
<evidence type="ECO:0000256" key="1">
    <source>
        <dbReference type="ARBA" id="ARBA00022686"/>
    </source>
</evidence>
<dbReference type="PANTHER" id="PTHR32097">
    <property type="entry name" value="CAMP-BINDING PROTEIN 1-RELATED"/>
    <property type="match status" value="1"/>
</dbReference>
<keyword evidence="5" id="KW-1185">Reference proteome</keyword>
<dbReference type="GO" id="GO:0046690">
    <property type="term" value="P:response to tellurium ion"/>
    <property type="evidence" value="ECO:0007669"/>
    <property type="project" value="UniProtKB-KW"/>
</dbReference>
<dbReference type="Pfam" id="PF02342">
    <property type="entry name" value="TerD"/>
    <property type="match status" value="1"/>
</dbReference>
<organism evidence="4 5">
    <name type="scientific">Epilithonimonas hominis</name>
    <dbReference type="NCBI Taxonomy" id="420404"/>
    <lineage>
        <taxon>Bacteria</taxon>
        <taxon>Pseudomonadati</taxon>
        <taxon>Bacteroidota</taxon>
        <taxon>Flavobacteriia</taxon>
        <taxon>Flavobacteriales</taxon>
        <taxon>Weeksellaceae</taxon>
        <taxon>Chryseobacterium group</taxon>
        <taxon>Epilithonimonas</taxon>
    </lineage>
</organism>
<dbReference type="STRING" id="420404.SAMN05421793_13114"/>
<dbReference type="EMBL" id="FNWX01000031">
    <property type="protein sequence ID" value="SEH79101.1"/>
    <property type="molecule type" value="Genomic_DNA"/>
</dbReference>